<evidence type="ECO:0000313" key="3">
    <source>
        <dbReference type="EMBL" id="ETV68573.1"/>
    </source>
</evidence>
<dbReference type="OrthoDB" id="75171at2759"/>
<dbReference type="RefSeq" id="XP_009842002.1">
    <property type="nucleotide sequence ID" value="XM_009843700.1"/>
</dbReference>
<feature type="region of interest" description="Disordered" evidence="1">
    <location>
        <begin position="58"/>
        <end position="107"/>
    </location>
</feature>
<dbReference type="GeneID" id="20817547"/>
<name>W4FPJ5_APHAT</name>
<feature type="transmembrane region" description="Helical" evidence="2">
    <location>
        <begin position="18"/>
        <end position="36"/>
    </location>
</feature>
<sequence length="135" mass="14880">MEATLRRAVNEIFFRDTWSWPTVATFLATVVGTFYMSNALSRMAFSFIFDGPSQQRRTAPIAVPAHDIDDSDESSHDDESNDDSDSASSSTSSSDEDETCPPTGAFVPIKMRIPSMLDIDPAVAMVREVDHLKSL</sequence>
<protein>
    <submittedName>
        <fullName evidence="3">Uncharacterized protein</fullName>
    </submittedName>
</protein>
<keyword evidence="2" id="KW-1133">Transmembrane helix</keyword>
<keyword evidence="2" id="KW-0472">Membrane</keyword>
<keyword evidence="2" id="KW-0812">Transmembrane</keyword>
<feature type="non-terminal residue" evidence="3">
    <location>
        <position position="1"/>
    </location>
</feature>
<proteinExistence type="predicted"/>
<dbReference type="AlphaFoldDB" id="W4FPJ5"/>
<evidence type="ECO:0000256" key="2">
    <source>
        <dbReference type="SAM" id="Phobius"/>
    </source>
</evidence>
<dbReference type="EMBL" id="KI913184">
    <property type="protein sequence ID" value="ETV68573.1"/>
    <property type="molecule type" value="Genomic_DNA"/>
</dbReference>
<reference evidence="3" key="1">
    <citation type="submission" date="2013-12" db="EMBL/GenBank/DDBJ databases">
        <title>The Genome Sequence of Aphanomyces astaci APO3.</title>
        <authorList>
            <consortium name="The Broad Institute Genomics Platform"/>
            <person name="Russ C."/>
            <person name="Tyler B."/>
            <person name="van West P."/>
            <person name="Dieguez-Uribeondo J."/>
            <person name="Young S.K."/>
            <person name="Zeng Q."/>
            <person name="Gargeya S."/>
            <person name="Fitzgerald M."/>
            <person name="Abouelleil A."/>
            <person name="Alvarado L."/>
            <person name="Chapman S.B."/>
            <person name="Gainer-Dewar J."/>
            <person name="Goldberg J."/>
            <person name="Griggs A."/>
            <person name="Gujja S."/>
            <person name="Hansen M."/>
            <person name="Howarth C."/>
            <person name="Imamovic A."/>
            <person name="Ireland A."/>
            <person name="Larimer J."/>
            <person name="McCowan C."/>
            <person name="Murphy C."/>
            <person name="Pearson M."/>
            <person name="Poon T.W."/>
            <person name="Priest M."/>
            <person name="Roberts A."/>
            <person name="Saif S."/>
            <person name="Shea T."/>
            <person name="Sykes S."/>
            <person name="Wortman J."/>
            <person name="Nusbaum C."/>
            <person name="Birren B."/>
        </authorList>
    </citation>
    <scope>NUCLEOTIDE SEQUENCE [LARGE SCALE GENOMIC DNA]</scope>
    <source>
        <strain evidence="3">APO3</strain>
    </source>
</reference>
<organism evidence="3">
    <name type="scientific">Aphanomyces astaci</name>
    <name type="common">Crayfish plague agent</name>
    <dbReference type="NCBI Taxonomy" id="112090"/>
    <lineage>
        <taxon>Eukaryota</taxon>
        <taxon>Sar</taxon>
        <taxon>Stramenopiles</taxon>
        <taxon>Oomycota</taxon>
        <taxon>Saprolegniomycetes</taxon>
        <taxon>Saprolegniales</taxon>
        <taxon>Verrucalvaceae</taxon>
        <taxon>Aphanomyces</taxon>
    </lineage>
</organism>
<accession>W4FPJ5</accession>
<gene>
    <name evidence="3" type="ORF">H257_15551</name>
</gene>
<evidence type="ECO:0000256" key="1">
    <source>
        <dbReference type="SAM" id="MobiDB-lite"/>
    </source>
</evidence>
<dbReference type="VEuPathDB" id="FungiDB:H257_15551"/>